<accession>A0A0G0Q1J8</accession>
<gene>
    <name evidence="1" type="ORF">UT63_C0004G0021</name>
</gene>
<evidence type="ECO:0000313" key="2">
    <source>
        <dbReference type="Proteomes" id="UP000034539"/>
    </source>
</evidence>
<name>A0A0G0Q1J8_9BACT</name>
<reference evidence="1 2" key="1">
    <citation type="journal article" date="2015" name="Nature">
        <title>rRNA introns, odd ribosomes, and small enigmatic genomes across a large radiation of phyla.</title>
        <authorList>
            <person name="Brown C.T."/>
            <person name="Hug L.A."/>
            <person name="Thomas B.C."/>
            <person name="Sharon I."/>
            <person name="Castelle C.J."/>
            <person name="Singh A."/>
            <person name="Wilkins M.J."/>
            <person name="Williams K.H."/>
            <person name="Banfield J.F."/>
        </authorList>
    </citation>
    <scope>NUCLEOTIDE SEQUENCE [LARGE SCALE GENOMIC DNA]</scope>
</reference>
<dbReference type="Gene3D" id="3.40.50.150">
    <property type="entry name" value="Vaccinia Virus protein VP39"/>
    <property type="match status" value="1"/>
</dbReference>
<organism evidence="1 2">
    <name type="scientific">Candidatus Gottesmanbacteria bacterium GW2011_GWC2_39_8</name>
    <dbReference type="NCBI Taxonomy" id="1618450"/>
    <lineage>
        <taxon>Bacteria</taxon>
        <taxon>Candidatus Gottesmaniibacteriota</taxon>
    </lineage>
</organism>
<proteinExistence type="predicted"/>
<protein>
    <submittedName>
        <fullName evidence="1">Uncharacterized protein</fullName>
    </submittedName>
</protein>
<dbReference type="InterPro" id="IPR029063">
    <property type="entry name" value="SAM-dependent_MTases_sf"/>
</dbReference>
<dbReference type="PANTHER" id="PTHR43861">
    <property type="entry name" value="TRANS-ACONITATE 2-METHYLTRANSFERASE-RELATED"/>
    <property type="match status" value="1"/>
</dbReference>
<dbReference type="PANTHER" id="PTHR43861:SF1">
    <property type="entry name" value="TRANS-ACONITATE 2-METHYLTRANSFERASE"/>
    <property type="match status" value="1"/>
</dbReference>
<dbReference type="Pfam" id="PF13489">
    <property type="entry name" value="Methyltransf_23"/>
    <property type="match status" value="1"/>
</dbReference>
<dbReference type="PATRIC" id="fig|1618450.3.peg.152"/>
<evidence type="ECO:0000313" key="1">
    <source>
        <dbReference type="EMBL" id="KKR34234.1"/>
    </source>
</evidence>
<comment type="caution">
    <text evidence="1">The sequence shown here is derived from an EMBL/GenBank/DDBJ whole genome shotgun (WGS) entry which is preliminary data.</text>
</comment>
<dbReference type="Proteomes" id="UP000034539">
    <property type="component" value="Unassembled WGS sequence"/>
</dbReference>
<sequence>MNQNRNRGRNTSWQKVAPWYNKLVRDEGHFFHQHLVIPRSLALLALKKGDSLLDLGSGQGVLARSIQREVYYQGLDISPALISYAANSDRNPLHHFTVSDVTKPLVIEKKDFSHAAFILSLQNIEFPDQAISSVGNHLKPGGKLLIVLNHPMFRIPRQTSWGIDEAKKTQYRKVEIYNSALKIPINMHPGQRDSPVTWSFHFPLSSYSQWLYESGFIIEKIEEWSSGKSSVGRAAKMENRSRNEIPLFMAILVRKYGKERI</sequence>
<dbReference type="CDD" id="cd02440">
    <property type="entry name" value="AdoMet_MTases"/>
    <property type="match status" value="1"/>
</dbReference>
<dbReference type="EMBL" id="LBXN01000004">
    <property type="protein sequence ID" value="KKR34234.1"/>
    <property type="molecule type" value="Genomic_DNA"/>
</dbReference>
<dbReference type="AlphaFoldDB" id="A0A0G0Q1J8"/>
<dbReference type="SUPFAM" id="SSF53335">
    <property type="entry name" value="S-adenosyl-L-methionine-dependent methyltransferases"/>
    <property type="match status" value="1"/>
</dbReference>